<proteinExistence type="predicted"/>
<dbReference type="Proteomes" id="UP000182649">
    <property type="component" value="Unassembled WGS sequence"/>
</dbReference>
<evidence type="ECO:0000313" key="4">
    <source>
        <dbReference type="Proteomes" id="UP000244152"/>
    </source>
</evidence>
<evidence type="ECO:0000313" key="2">
    <source>
        <dbReference type="EMBL" id="SFU42484.1"/>
    </source>
</evidence>
<dbReference type="RefSeq" id="WP_177219693.1">
    <property type="nucleotide sequence ID" value="NZ_FPBZ01000003.1"/>
</dbReference>
<name>A0A1I7G1Y9_9PROT</name>
<organism evidence="2 3">
    <name type="scientific">Nitrosospira multiformis</name>
    <dbReference type="NCBI Taxonomy" id="1231"/>
    <lineage>
        <taxon>Bacteria</taxon>
        <taxon>Pseudomonadati</taxon>
        <taxon>Pseudomonadota</taxon>
        <taxon>Betaproteobacteria</taxon>
        <taxon>Nitrosomonadales</taxon>
        <taxon>Nitrosomonadaceae</taxon>
        <taxon>Nitrosospira</taxon>
    </lineage>
</organism>
<dbReference type="Proteomes" id="UP000244152">
    <property type="component" value="Unassembled WGS sequence"/>
</dbReference>
<protein>
    <submittedName>
        <fullName evidence="2">Uncharacterized protein</fullName>
    </submittedName>
</protein>
<dbReference type="EMBL" id="QAOK01000011">
    <property type="protein sequence ID" value="PTQ81208.1"/>
    <property type="molecule type" value="Genomic_DNA"/>
</dbReference>
<dbReference type="EMBL" id="FPBZ01000003">
    <property type="protein sequence ID" value="SFU42484.1"/>
    <property type="molecule type" value="Genomic_DNA"/>
</dbReference>
<reference evidence="1 4" key="2">
    <citation type="submission" date="2018-04" db="EMBL/GenBank/DDBJ databases">
        <title>Active sludge and wastewater microbial communities from Klosterneuburg, Austria.</title>
        <authorList>
            <person name="Wagner M."/>
        </authorList>
    </citation>
    <scope>NUCLEOTIDE SEQUENCE [LARGE SCALE GENOMIC DNA]</scope>
    <source>
        <strain evidence="1 4">Nl12</strain>
    </source>
</reference>
<dbReference type="AlphaFoldDB" id="A0A1I7G1Y9"/>
<sequence>MTCNNFDTNLIVSPYFTWFPDWPFDKLSVSGGKNQGEWGTRTVQLL</sequence>
<gene>
    <name evidence="1" type="ORF">C8R21_11185</name>
    <name evidence="2" type="ORF">SAMN05216417_10386</name>
</gene>
<evidence type="ECO:0000313" key="1">
    <source>
        <dbReference type="EMBL" id="PTQ81208.1"/>
    </source>
</evidence>
<evidence type="ECO:0000313" key="3">
    <source>
        <dbReference type="Proteomes" id="UP000182649"/>
    </source>
</evidence>
<reference evidence="2 3" key="1">
    <citation type="submission" date="2016-10" db="EMBL/GenBank/DDBJ databases">
        <authorList>
            <person name="de Groot N.N."/>
        </authorList>
    </citation>
    <scope>NUCLEOTIDE SEQUENCE [LARGE SCALE GENOMIC DNA]</scope>
    <source>
        <strain evidence="2 3">Nl14</strain>
    </source>
</reference>
<accession>A0A1I7G1Y9</accession>